<evidence type="ECO:0000313" key="9">
    <source>
        <dbReference type="Proteomes" id="UP000029585"/>
    </source>
</evidence>
<feature type="compositionally biased region" description="Acidic residues" evidence="6">
    <location>
        <begin position="50"/>
        <end position="70"/>
    </location>
</feature>
<gene>
    <name evidence="8" type="ORF">HMPREF9460_00442</name>
</gene>
<accession>A0A096BCH5</accession>
<dbReference type="InterPro" id="IPR015946">
    <property type="entry name" value="KH_dom-like_a/b"/>
</dbReference>
<organism evidence="8 9">
    <name type="scientific">Flavonifractor plautii 1_3_50AFAA</name>
    <dbReference type="NCBI Taxonomy" id="742738"/>
    <lineage>
        <taxon>Bacteria</taxon>
        <taxon>Bacillati</taxon>
        <taxon>Bacillota</taxon>
        <taxon>Clostridia</taxon>
        <taxon>Eubacteriales</taxon>
        <taxon>Oscillospiraceae</taxon>
        <taxon>Flavonifractor</taxon>
    </lineage>
</organism>
<dbReference type="Pfam" id="PF26594">
    <property type="entry name" value="KH_NusA_2nd"/>
    <property type="match status" value="1"/>
</dbReference>
<evidence type="ECO:0000256" key="3">
    <source>
        <dbReference type="ARBA" id="ARBA00022884"/>
    </source>
</evidence>
<proteinExistence type="predicted"/>
<evidence type="ECO:0000313" key="8">
    <source>
        <dbReference type="EMBL" id="KGF57128.1"/>
    </source>
</evidence>
<evidence type="ECO:0000256" key="4">
    <source>
        <dbReference type="ARBA" id="ARBA00023015"/>
    </source>
</evidence>
<dbReference type="InterPro" id="IPR058582">
    <property type="entry name" value="KH_NusA_2nd"/>
</dbReference>
<keyword evidence="2" id="KW-0963">Cytoplasm</keyword>
<dbReference type="AlphaFoldDB" id="A0A096BCH5"/>
<keyword evidence="9" id="KW-1185">Reference proteome</keyword>
<keyword evidence="4" id="KW-0805">Transcription regulation</keyword>
<dbReference type="Proteomes" id="UP000029585">
    <property type="component" value="Unassembled WGS sequence"/>
</dbReference>
<dbReference type="PATRIC" id="fig|742738.3.peg.463"/>
<keyword evidence="3" id="KW-0694">RNA-binding</keyword>
<reference evidence="8 9" key="1">
    <citation type="submission" date="2011-08" db="EMBL/GenBank/DDBJ databases">
        <title>The Genome Sequence of Clostridium orbiscindens 1_3_50AFAA.</title>
        <authorList>
            <consortium name="The Broad Institute Genome Sequencing Platform"/>
            <person name="Earl A."/>
            <person name="Ward D."/>
            <person name="Feldgarden M."/>
            <person name="Gevers D."/>
            <person name="Daigneault M."/>
            <person name="Strauss J."/>
            <person name="Allen-Vercoe E."/>
            <person name="Young S.K."/>
            <person name="Zeng Q."/>
            <person name="Gargeya S."/>
            <person name="Fitzgerald M."/>
            <person name="Haas B."/>
            <person name="Abouelleil A."/>
            <person name="Alvarado L."/>
            <person name="Arachchi H.M."/>
            <person name="Berlin A."/>
            <person name="Brown A."/>
            <person name="Chapman S.B."/>
            <person name="Chen Z."/>
            <person name="Dunbar C."/>
            <person name="Freedman E."/>
            <person name="Gearin G."/>
            <person name="Gellesch M."/>
            <person name="Goldberg J."/>
            <person name="Griggs A."/>
            <person name="Gujja S."/>
            <person name="Heiman D."/>
            <person name="Howarth C."/>
            <person name="Larson L."/>
            <person name="Lui A."/>
            <person name="MacDonald P.J.P."/>
            <person name="Montmayeur A."/>
            <person name="Murphy C."/>
            <person name="Neiman D."/>
            <person name="Pearson M."/>
            <person name="Priest M."/>
            <person name="Roberts A."/>
            <person name="Saif S."/>
            <person name="Shea T."/>
            <person name="Shenoy N."/>
            <person name="Sisk P."/>
            <person name="Stolte C."/>
            <person name="Sykes S."/>
            <person name="Wortman J."/>
            <person name="Nusbaum C."/>
            <person name="Birren B."/>
        </authorList>
    </citation>
    <scope>NUCLEOTIDE SEQUENCE [LARGE SCALE GENOMIC DNA]</scope>
    <source>
        <strain evidence="8 9">1_3_50AFAA</strain>
    </source>
</reference>
<feature type="region of interest" description="Disordered" evidence="6">
    <location>
        <begin position="45"/>
        <end position="70"/>
    </location>
</feature>
<evidence type="ECO:0000256" key="6">
    <source>
        <dbReference type="SAM" id="MobiDB-lite"/>
    </source>
</evidence>
<dbReference type="HOGENOM" id="CLU_2952341_0_0_9"/>
<feature type="domain" description="NusA-like second KH" evidence="7">
    <location>
        <begin position="26"/>
        <end position="47"/>
    </location>
</feature>
<keyword evidence="1" id="KW-0806">Transcription termination</keyword>
<evidence type="ECO:0000256" key="2">
    <source>
        <dbReference type="ARBA" id="ARBA00022490"/>
    </source>
</evidence>
<sequence length="70" mass="7348">MVWGNSVAPNGMETGSPQKGSAFCGAGQNARLAAKLTGWKIDIKPVSAPSDEEPEDEEDVLLDDGAETEE</sequence>
<evidence type="ECO:0000259" key="7">
    <source>
        <dbReference type="Pfam" id="PF26594"/>
    </source>
</evidence>
<evidence type="ECO:0000256" key="5">
    <source>
        <dbReference type="ARBA" id="ARBA00023163"/>
    </source>
</evidence>
<keyword evidence="5" id="KW-0804">Transcription</keyword>
<name>A0A096BCH5_FLAPL</name>
<feature type="region of interest" description="Disordered" evidence="6">
    <location>
        <begin position="1"/>
        <end position="20"/>
    </location>
</feature>
<dbReference type="Gene3D" id="3.30.300.20">
    <property type="match status" value="1"/>
</dbReference>
<protein>
    <recommendedName>
        <fullName evidence="7">NusA-like second KH domain-containing protein</fullName>
    </recommendedName>
</protein>
<comment type="caution">
    <text evidence="8">The sequence shown here is derived from an EMBL/GenBank/DDBJ whole genome shotgun (WGS) entry which is preliminary data.</text>
</comment>
<dbReference type="EMBL" id="ADLO01000015">
    <property type="protein sequence ID" value="KGF57128.1"/>
    <property type="molecule type" value="Genomic_DNA"/>
</dbReference>
<evidence type="ECO:0000256" key="1">
    <source>
        <dbReference type="ARBA" id="ARBA00022472"/>
    </source>
</evidence>